<keyword evidence="2" id="KW-0812">Transmembrane</keyword>
<evidence type="ECO:0000256" key="1">
    <source>
        <dbReference type="ARBA" id="ARBA00004370"/>
    </source>
</evidence>
<evidence type="ECO:0000256" key="4">
    <source>
        <dbReference type="ARBA" id="ARBA00023136"/>
    </source>
</evidence>
<organism evidence="6">
    <name type="scientific">Schistocephalus solidus</name>
    <name type="common">Tapeworm</name>
    <dbReference type="NCBI Taxonomy" id="70667"/>
    <lineage>
        <taxon>Eukaryota</taxon>
        <taxon>Metazoa</taxon>
        <taxon>Spiralia</taxon>
        <taxon>Lophotrochozoa</taxon>
        <taxon>Platyhelminthes</taxon>
        <taxon>Cestoda</taxon>
        <taxon>Eucestoda</taxon>
        <taxon>Diphyllobothriidea</taxon>
        <taxon>Diphyllobothriidae</taxon>
        <taxon>Schistocephalus</taxon>
    </lineage>
</organism>
<dbReference type="GO" id="GO:0016020">
    <property type="term" value="C:membrane"/>
    <property type="evidence" value="ECO:0007669"/>
    <property type="project" value="UniProtKB-SubCell"/>
</dbReference>
<comment type="subcellular location">
    <subcellularLocation>
        <location evidence="1">Membrane</location>
    </subcellularLocation>
</comment>
<dbReference type="SMART" id="SM01158">
    <property type="entry name" value="DUF1741"/>
    <property type="match status" value="1"/>
</dbReference>
<dbReference type="Pfam" id="PF08427">
    <property type="entry name" value="ARMH3_C"/>
    <property type="match status" value="1"/>
</dbReference>
<sequence>MQKSLPKEKVVQVYEKFFLGQDITQGRADFWDEFFLLKVNIKVLCSFFERLSQDQLTNLKPHLNRLYSQCLSQAGDNSHWLRVANALQTSDCLVLGVFTLKDLTLPPEARLDLLLPSESLRVAKKNFVELCSRSISENWPDLLQQIVLNSITVLTVASDDITDNPFYEWLLDDSVYQLLTSFIATPTLRFRLGPYACRLLGLLAQRHPEAGTRNLFAARLALVDDELLLNAISAVTSFVLSTTCRRYSEQLQASNGILSSISNLLGNLKVGDGQRQSFGLHDGLLVYLNEIVHANPRFPALFTCSHTHSDPSLVSETLASSNVSLDAAARNGDSTALAPELHNLLADLIEYVSIVMQDIRGANTFNTCNLCFKIISNVTKHPSACGFLHEFNIYFALRLHRVRLRHRKPSALLQDRSSNNTMAAILLDLLVEFLSTHLMKSFPFEIYGHCLDTCFHLLSHQREHSIRLDYDWRQLWKALFDLSRFVVKIARPSASCLKVLALLRKIVGVFNFFITCGDGFLQGPDVYDELYYELIRMASVVEGINEFCHQTSTSSDAQLKSVANELLLDSANMRAIVKHFEAKINAYASKSNLASLTEAQVYEVIRENYDALTLRVFEDLHTHFDLPFPNAAQFEKDALLEMIQQSRRFCLNASVAFQSRFSELSVIH</sequence>
<dbReference type="InterPro" id="IPR039868">
    <property type="entry name" value="ARMD3-like"/>
</dbReference>
<gene>
    <name evidence="6" type="primary">CJ076</name>
    <name evidence="6" type="ORF">TR119488</name>
</gene>
<name>A0A0X3NG33_SCHSO</name>
<feature type="domain" description="Armadillo-like helical" evidence="5">
    <location>
        <begin position="415"/>
        <end position="624"/>
    </location>
</feature>
<evidence type="ECO:0000256" key="3">
    <source>
        <dbReference type="ARBA" id="ARBA00022989"/>
    </source>
</evidence>
<dbReference type="AlphaFoldDB" id="A0A0X3NG33"/>
<keyword evidence="4" id="KW-0472">Membrane</keyword>
<proteinExistence type="predicted"/>
<evidence type="ECO:0000313" key="6">
    <source>
        <dbReference type="EMBL" id="JAP38555.1"/>
    </source>
</evidence>
<dbReference type="PANTHER" id="PTHR13608">
    <property type="entry name" value="ARMADILLO-LIKE HELICAL DOMAIN-CONTAINING PROTEIN 3"/>
    <property type="match status" value="1"/>
</dbReference>
<dbReference type="EMBL" id="GEEE01024670">
    <property type="protein sequence ID" value="JAP38555.1"/>
    <property type="molecule type" value="Transcribed_RNA"/>
</dbReference>
<dbReference type="InterPro" id="IPR013636">
    <property type="entry name" value="ARMH3_C"/>
</dbReference>
<dbReference type="GO" id="GO:0005829">
    <property type="term" value="C:cytosol"/>
    <property type="evidence" value="ECO:0007669"/>
    <property type="project" value="TreeGrafter"/>
</dbReference>
<dbReference type="PANTHER" id="PTHR13608:SF3">
    <property type="entry name" value="ARMADILLO-LIKE HELICAL DOMAIN-CONTAINING PROTEIN 3"/>
    <property type="match status" value="1"/>
</dbReference>
<protein>
    <submittedName>
        <fullName evidence="6">UPF0668 protein C10orf76 homolog</fullName>
    </submittedName>
</protein>
<accession>A0A0X3NG33</accession>
<keyword evidence="3" id="KW-1133">Transmembrane helix</keyword>
<evidence type="ECO:0000256" key="2">
    <source>
        <dbReference type="ARBA" id="ARBA00022692"/>
    </source>
</evidence>
<reference evidence="6" key="1">
    <citation type="submission" date="2016-01" db="EMBL/GenBank/DDBJ databases">
        <title>Reference transcriptome for the parasite Schistocephalus solidus: insights into the molecular evolution of parasitism.</title>
        <authorList>
            <person name="Hebert F.O."/>
            <person name="Grambauer S."/>
            <person name="Barber I."/>
            <person name="Landry C.R."/>
            <person name="Aubin-Horth N."/>
        </authorList>
    </citation>
    <scope>NUCLEOTIDE SEQUENCE</scope>
</reference>
<evidence type="ECO:0000259" key="5">
    <source>
        <dbReference type="SMART" id="SM01158"/>
    </source>
</evidence>